<keyword evidence="2" id="KW-0539">Nucleus</keyword>
<comment type="similarity">
    <text evidence="1 2">Belongs to the DSS1/SEM1 family.</text>
</comment>
<dbReference type="SMART" id="SM01385">
    <property type="entry name" value="DSS1_SEM1"/>
    <property type="match status" value="1"/>
</dbReference>
<evidence type="ECO:0000313" key="4">
    <source>
        <dbReference type="Proteomes" id="UP000299084"/>
    </source>
</evidence>
<comment type="function">
    <text evidence="2">Component of the 26S proteasome, a multiprotein complex involved in the ATP-dependent degradation of ubiquitinated proteins.</text>
</comment>
<comment type="caution">
    <text evidence="3">The sequence shown here is derived from an EMBL/GenBank/DDBJ whole genome shotgun (WGS) entry which is preliminary data.</text>
</comment>
<dbReference type="AlphaFoldDB" id="A0A5N4DIT6"/>
<dbReference type="Proteomes" id="UP000299084">
    <property type="component" value="Unassembled WGS sequence"/>
</dbReference>
<proteinExistence type="inferred from homology"/>
<dbReference type="PANTHER" id="PTHR16771:SF0">
    <property type="entry name" value="26S PROTEASOME COMPLEX SUBUNIT SEM1"/>
    <property type="match status" value="1"/>
</dbReference>
<dbReference type="PANTHER" id="PTHR16771">
    <property type="entry name" value="26 PROTEASOME COMPLEX SUBUNIT DSS1"/>
    <property type="match status" value="1"/>
</dbReference>
<name>A0A5N4DIT6_CAMDR</name>
<dbReference type="GO" id="GO:0006406">
    <property type="term" value="P:mRNA export from nucleus"/>
    <property type="evidence" value="ECO:0007669"/>
    <property type="project" value="UniProtKB-UniRule"/>
</dbReference>
<comment type="subcellular location">
    <subcellularLocation>
        <location evidence="2">Nucleus</location>
    </subcellularLocation>
</comment>
<protein>
    <recommendedName>
        <fullName evidence="2">26S proteasome complex subunit SEM1</fullName>
    </recommendedName>
    <alternativeName>
        <fullName evidence="2">26S proteasome complex subunit DSS1</fullName>
    </alternativeName>
</protein>
<dbReference type="InterPro" id="IPR007834">
    <property type="entry name" value="DSS1_SEM1"/>
</dbReference>
<evidence type="ECO:0000313" key="3">
    <source>
        <dbReference type="EMBL" id="KAB1271041.1"/>
    </source>
</evidence>
<sequence>MVVAAAGRESEGSNLPIGLKVFWAQRVAMSEKMQLVEMGLLDEDEECTEFPEEDWAGLDEDEDACVWEDNWDDDSVGD</sequence>
<evidence type="ECO:0000256" key="1">
    <source>
        <dbReference type="ARBA" id="ARBA00034491"/>
    </source>
</evidence>
<dbReference type="GO" id="GO:0008541">
    <property type="term" value="C:proteasome regulatory particle, lid subcomplex"/>
    <property type="evidence" value="ECO:0007669"/>
    <property type="project" value="UniProtKB-UniRule"/>
</dbReference>
<keyword evidence="4" id="KW-1185">Reference proteome</keyword>
<organism evidence="3 4">
    <name type="scientific">Camelus dromedarius</name>
    <name type="common">Dromedary</name>
    <name type="synonym">Arabian camel</name>
    <dbReference type="NCBI Taxonomy" id="9838"/>
    <lineage>
        <taxon>Eukaryota</taxon>
        <taxon>Metazoa</taxon>
        <taxon>Chordata</taxon>
        <taxon>Craniata</taxon>
        <taxon>Vertebrata</taxon>
        <taxon>Euteleostomi</taxon>
        <taxon>Mammalia</taxon>
        <taxon>Eutheria</taxon>
        <taxon>Laurasiatheria</taxon>
        <taxon>Artiodactyla</taxon>
        <taxon>Tylopoda</taxon>
        <taxon>Camelidae</taxon>
        <taxon>Camelus</taxon>
    </lineage>
</organism>
<dbReference type="GO" id="GO:0005634">
    <property type="term" value="C:nucleus"/>
    <property type="evidence" value="ECO:0007669"/>
    <property type="project" value="UniProtKB-SubCell"/>
</dbReference>
<dbReference type="Pfam" id="PF05160">
    <property type="entry name" value="DSS1_SEM1"/>
    <property type="match status" value="1"/>
</dbReference>
<dbReference type="GO" id="GO:0000724">
    <property type="term" value="P:double-strand break repair via homologous recombination"/>
    <property type="evidence" value="ECO:0007669"/>
    <property type="project" value="TreeGrafter"/>
</dbReference>
<evidence type="ECO:0000256" key="2">
    <source>
        <dbReference type="RuleBase" id="RU369057"/>
    </source>
</evidence>
<dbReference type="STRING" id="9838.ENSCDRP00005023115"/>
<reference evidence="3 4" key="1">
    <citation type="journal article" date="2019" name="Mol. Ecol. Resour.">
        <title>Improving Illumina assemblies with Hi-C and long reads: an example with the North African dromedary.</title>
        <authorList>
            <person name="Elbers J.P."/>
            <person name="Rogers M.F."/>
            <person name="Perelman P.L."/>
            <person name="Proskuryakova A.A."/>
            <person name="Serdyukova N.A."/>
            <person name="Johnson W.E."/>
            <person name="Horin P."/>
            <person name="Corander J."/>
            <person name="Murphy D."/>
            <person name="Burger P.A."/>
        </authorList>
    </citation>
    <scope>NUCLEOTIDE SEQUENCE [LARGE SCALE GENOMIC DNA]</scope>
    <source>
        <strain evidence="3">Drom800</strain>
        <tissue evidence="3">Blood</tissue>
    </source>
</reference>
<dbReference type="EMBL" id="JWIN03000011">
    <property type="protein sequence ID" value="KAB1271041.1"/>
    <property type="molecule type" value="Genomic_DNA"/>
</dbReference>
<accession>A0A5N4DIT6</accession>
<keyword evidence="2 3" id="KW-0647">Proteasome</keyword>
<gene>
    <name evidence="3" type="ORF">Cadr_000008961</name>
</gene>
<dbReference type="GO" id="GO:0043248">
    <property type="term" value="P:proteasome assembly"/>
    <property type="evidence" value="ECO:0007669"/>
    <property type="project" value="UniProtKB-UniRule"/>
</dbReference>